<dbReference type="PANTHER" id="PTHR11829:SF380">
    <property type="entry name" value="PROTEIN FORK HEAD"/>
    <property type="match status" value="1"/>
</dbReference>
<evidence type="ECO:0000256" key="3">
    <source>
        <dbReference type="ARBA" id="ARBA00023242"/>
    </source>
</evidence>
<dbReference type="GO" id="GO:0005634">
    <property type="term" value="C:nucleus"/>
    <property type="evidence" value="ECO:0007669"/>
    <property type="project" value="UniProtKB-SubCell"/>
</dbReference>
<dbReference type="GO" id="GO:0000981">
    <property type="term" value="F:DNA-binding transcription factor activity, RNA polymerase II-specific"/>
    <property type="evidence" value="ECO:0007669"/>
    <property type="project" value="TreeGrafter"/>
</dbReference>
<comment type="subcellular location">
    <subcellularLocation>
        <location evidence="1 4">Nucleus</location>
    </subcellularLocation>
</comment>
<dbReference type="PROSITE" id="PS50039">
    <property type="entry name" value="FORK_HEAD_3"/>
    <property type="match status" value="1"/>
</dbReference>
<dbReference type="Pfam" id="PF08430">
    <property type="entry name" value="Forkhead_N"/>
    <property type="match status" value="1"/>
</dbReference>
<gene>
    <name evidence="7" type="ORF">B4U80_05053</name>
</gene>
<keyword evidence="2 4" id="KW-0238">DNA-binding</keyword>
<feature type="region of interest" description="Disordered" evidence="5">
    <location>
        <begin position="1"/>
        <end position="36"/>
    </location>
</feature>
<dbReference type="InterPro" id="IPR047388">
    <property type="entry name" value="FH-like_dFKH"/>
</dbReference>
<proteinExistence type="predicted"/>
<feature type="compositionally biased region" description="Gly residues" evidence="5">
    <location>
        <begin position="93"/>
        <end position="102"/>
    </location>
</feature>
<feature type="domain" description="Fork-head" evidence="6">
    <location>
        <begin position="134"/>
        <end position="228"/>
    </location>
</feature>
<dbReference type="Proteomes" id="UP000288716">
    <property type="component" value="Unassembled WGS sequence"/>
</dbReference>
<feature type="region of interest" description="Disordered" evidence="5">
    <location>
        <begin position="240"/>
        <end position="311"/>
    </location>
</feature>
<evidence type="ECO:0000259" key="6">
    <source>
        <dbReference type="PROSITE" id="PS50039"/>
    </source>
</evidence>
<organism evidence="7 8">
    <name type="scientific">Leptotrombidium deliense</name>
    <dbReference type="NCBI Taxonomy" id="299467"/>
    <lineage>
        <taxon>Eukaryota</taxon>
        <taxon>Metazoa</taxon>
        <taxon>Ecdysozoa</taxon>
        <taxon>Arthropoda</taxon>
        <taxon>Chelicerata</taxon>
        <taxon>Arachnida</taxon>
        <taxon>Acari</taxon>
        <taxon>Acariformes</taxon>
        <taxon>Trombidiformes</taxon>
        <taxon>Prostigmata</taxon>
        <taxon>Anystina</taxon>
        <taxon>Parasitengona</taxon>
        <taxon>Trombiculoidea</taxon>
        <taxon>Trombiculidae</taxon>
        <taxon>Leptotrombidium</taxon>
    </lineage>
</organism>
<feature type="region of interest" description="Disordered" evidence="5">
    <location>
        <begin position="80"/>
        <end position="109"/>
    </location>
</feature>
<feature type="DNA-binding region" description="Fork-head" evidence="4">
    <location>
        <begin position="134"/>
        <end position="228"/>
    </location>
</feature>
<dbReference type="GO" id="GO:0009653">
    <property type="term" value="P:anatomical structure morphogenesis"/>
    <property type="evidence" value="ECO:0007669"/>
    <property type="project" value="TreeGrafter"/>
</dbReference>
<evidence type="ECO:0000313" key="8">
    <source>
        <dbReference type="Proteomes" id="UP000288716"/>
    </source>
</evidence>
<comment type="caution">
    <text evidence="7">The sequence shown here is derived from an EMBL/GenBank/DDBJ whole genome shotgun (WGS) entry which is preliminary data.</text>
</comment>
<dbReference type="InterPro" id="IPR036390">
    <property type="entry name" value="WH_DNA-bd_sf"/>
</dbReference>
<evidence type="ECO:0000256" key="2">
    <source>
        <dbReference type="ARBA" id="ARBA00023125"/>
    </source>
</evidence>
<keyword evidence="3 4" id="KW-0539">Nucleus</keyword>
<dbReference type="CDD" id="cd20041">
    <property type="entry name" value="FH_dFKH"/>
    <property type="match status" value="1"/>
</dbReference>
<protein>
    <submittedName>
        <fullName evidence="7">Protein fork head-like protein</fullName>
    </submittedName>
</protein>
<feature type="compositionally biased region" description="Gly residues" evidence="5">
    <location>
        <begin position="1"/>
        <end position="13"/>
    </location>
</feature>
<sequence length="435" mass="46171">MGGSGGGLGGPGPGMAPVTGGSSAGPCMSPAAGSTVTPLSASMSNSFNTSQGLSGMTSPPCMASMTSLNSINGPLANNRDFSGHSGGLPLNSGLGGPAGSGPGLNNTTITDSASALLQRARADKTYRRSYTHAKPPYSYISLITMAIQNSQAKMLTLSEIYQFIMDLFPYYRQNQQRWQNSIRHSLSFNDCFLKVPRTPDKPGKGSFWTLHPDSGNMFENGCYLRRQKRFKCEKREILRQQQKANGNHSSNSSSGSSSANSPSVKHQDGHQSHQDVNSAANTLNGSMDPYSSHAHSHHLQRGESLGDSDCIKSEVGHHMDAHQLHGLYPALHHHASSHPSMQHILAGQLKTDPHFNPSHHPFSINSIIAANSEAAAASKVAADMKLYEMGYPGAYASPISPMAAPGPNDGPTAYYHHHPVAASAAASIYHSTQSV</sequence>
<dbReference type="PRINTS" id="PR00053">
    <property type="entry name" value="FORKHEAD"/>
</dbReference>
<dbReference type="InterPro" id="IPR036388">
    <property type="entry name" value="WH-like_DNA-bd_sf"/>
</dbReference>
<dbReference type="GO" id="GO:0030154">
    <property type="term" value="P:cell differentiation"/>
    <property type="evidence" value="ECO:0007669"/>
    <property type="project" value="TreeGrafter"/>
</dbReference>
<dbReference type="Gene3D" id="1.10.10.10">
    <property type="entry name" value="Winged helix-like DNA-binding domain superfamily/Winged helix DNA-binding domain"/>
    <property type="match status" value="1"/>
</dbReference>
<dbReference type="FunFam" id="1.10.10.10:FF:000042">
    <property type="entry name" value="hepatocyte nuclear factor 3-beta"/>
    <property type="match status" value="1"/>
</dbReference>
<dbReference type="OrthoDB" id="5954824at2759"/>
<feature type="compositionally biased region" description="Low complexity" evidence="5">
    <location>
        <begin position="244"/>
        <end position="263"/>
    </location>
</feature>
<dbReference type="AlphaFoldDB" id="A0A443STU1"/>
<accession>A0A443STU1</accession>
<dbReference type="PROSITE" id="PS00658">
    <property type="entry name" value="FORK_HEAD_2"/>
    <property type="match status" value="1"/>
</dbReference>
<evidence type="ECO:0000256" key="5">
    <source>
        <dbReference type="SAM" id="MobiDB-lite"/>
    </source>
</evidence>
<dbReference type="STRING" id="299467.A0A443STU1"/>
<dbReference type="InterPro" id="IPR013638">
    <property type="entry name" value="Fork-head_N"/>
</dbReference>
<feature type="compositionally biased region" description="Polar residues" evidence="5">
    <location>
        <begin position="274"/>
        <end position="285"/>
    </location>
</feature>
<dbReference type="InterPro" id="IPR030456">
    <property type="entry name" value="TF_fork_head_CS_2"/>
</dbReference>
<dbReference type="SMART" id="SM00339">
    <property type="entry name" value="FH"/>
    <property type="match status" value="1"/>
</dbReference>
<dbReference type="EMBL" id="NCKV01000318">
    <property type="protein sequence ID" value="RWS30949.1"/>
    <property type="molecule type" value="Genomic_DNA"/>
</dbReference>
<dbReference type="Pfam" id="PF00250">
    <property type="entry name" value="Forkhead"/>
    <property type="match status" value="1"/>
</dbReference>
<keyword evidence="8" id="KW-1185">Reference proteome</keyword>
<dbReference type="PROSITE" id="PS00657">
    <property type="entry name" value="FORK_HEAD_1"/>
    <property type="match status" value="1"/>
</dbReference>
<dbReference type="InterPro" id="IPR001766">
    <property type="entry name" value="Fork_head_dom"/>
</dbReference>
<dbReference type="PANTHER" id="PTHR11829">
    <property type="entry name" value="FORKHEAD BOX PROTEIN"/>
    <property type="match status" value="1"/>
</dbReference>
<evidence type="ECO:0000256" key="4">
    <source>
        <dbReference type="PROSITE-ProRule" id="PRU00089"/>
    </source>
</evidence>
<evidence type="ECO:0000313" key="7">
    <source>
        <dbReference type="EMBL" id="RWS30949.1"/>
    </source>
</evidence>
<dbReference type="InterPro" id="IPR050211">
    <property type="entry name" value="FOX_domain-containing"/>
</dbReference>
<name>A0A443STU1_9ACAR</name>
<dbReference type="GO" id="GO:0019904">
    <property type="term" value="F:protein domain specific binding"/>
    <property type="evidence" value="ECO:0007669"/>
    <property type="project" value="InterPro"/>
</dbReference>
<reference evidence="7 8" key="1">
    <citation type="journal article" date="2018" name="Gigascience">
        <title>Genomes of trombidid mites reveal novel predicted allergens and laterally-transferred genes associated with secondary metabolism.</title>
        <authorList>
            <person name="Dong X."/>
            <person name="Chaisiri K."/>
            <person name="Xia D."/>
            <person name="Armstrong S.D."/>
            <person name="Fang Y."/>
            <person name="Donnelly M.J."/>
            <person name="Kadowaki T."/>
            <person name="McGarry J.W."/>
            <person name="Darby A.C."/>
            <person name="Makepeace B.L."/>
        </authorList>
    </citation>
    <scope>NUCLEOTIDE SEQUENCE [LARGE SCALE GENOMIC DNA]</scope>
    <source>
        <strain evidence="7">UoL-UT</strain>
    </source>
</reference>
<dbReference type="SUPFAM" id="SSF46785">
    <property type="entry name" value="Winged helix' DNA-binding domain"/>
    <property type="match status" value="1"/>
</dbReference>
<dbReference type="VEuPathDB" id="VectorBase:LDEU001088"/>
<dbReference type="InterPro" id="IPR018122">
    <property type="entry name" value="TF_fork_head_CS_1"/>
</dbReference>
<dbReference type="GO" id="GO:0000978">
    <property type="term" value="F:RNA polymerase II cis-regulatory region sequence-specific DNA binding"/>
    <property type="evidence" value="ECO:0007669"/>
    <property type="project" value="TreeGrafter"/>
</dbReference>
<evidence type="ECO:0000256" key="1">
    <source>
        <dbReference type="ARBA" id="ARBA00004123"/>
    </source>
</evidence>